<sequence>DSNIDPALFTPTKRMRMMVGSLASSSSGSFLISKARLNSSQTVAGPVLEQPPDDSEVDWTLAQSLRREVASGTLTKPQLESKVTKLTDQVDLCQRHIQILRMINEGANAQLIIQDMYCSK</sequence>
<evidence type="ECO:0000313" key="1">
    <source>
        <dbReference type="EMBL" id="KLO06068.1"/>
    </source>
</evidence>
<gene>
    <name evidence="1" type="ORF">SCHPADRAFT_803089</name>
</gene>
<accession>A0A0H2R9A4</accession>
<dbReference type="AlphaFoldDB" id="A0A0H2R9A4"/>
<keyword evidence="2" id="KW-1185">Reference proteome</keyword>
<organism evidence="1 2">
    <name type="scientific">Schizopora paradoxa</name>
    <dbReference type="NCBI Taxonomy" id="27342"/>
    <lineage>
        <taxon>Eukaryota</taxon>
        <taxon>Fungi</taxon>
        <taxon>Dikarya</taxon>
        <taxon>Basidiomycota</taxon>
        <taxon>Agaricomycotina</taxon>
        <taxon>Agaricomycetes</taxon>
        <taxon>Hymenochaetales</taxon>
        <taxon>Schizoporaceae</taxon>
        <taxon>Schizopora</taxon>
    </lineage>
</organism>
<dbReference type="OrthoDB" id="2636278at2759"/>
<dbReference type="EMBL" id="KQ086240">
    <property type="protein sequence ID" value="KLO06068.1"/>
    <property type="molecule type" value="Genomic_DNA"/>
</dbReference>
<dbReference type="InParanoid" id="A0A0H2R9A4"/>
<proteinExistence type="predicted"/>
<feature type="non-terminal residue" evidence="1">
    <location>
        <position position="120"/>
    </location>
</feature>
<protein>
    <submittedName>
        <fullName evidence="1">Uncharacterized protein</fullName>
    </submittedName>
</protein>
<dbReference type="Proteomes" id="UP000053477">
    <property type="component" value="Unassembled WGS sequence"/>
</dbReference>
<name>A0A0H2R9A4_9AGAM</name>
<feature type="non-terminal residue" evidence="1">
    <location>
        <position position="1"/>
    </location>
</feature>
<reference evidence="1 2" key="1">
    <citation type="submission" date="2015-04" db="EMBL/GenBank/DDBJ databases">
        <title>Complete genome sequence of Schizopora paradoxa KUC8140, a cosmopolitan wood degrader in East Asia.</title>
        <authorList>
            <consortium name="DOE Joint Genome Institute"/>
            <person name="Min B."/>
            <person name="Park H."/>
            <person name="Jang Y."/>
            <person name="Kim J.-J."/>
            <person name="Kim K.H."/>
            <person name="Pangilinan J."/>
            <person name="Lipzen A."/>
            <person name="Riley R."/>
            <person name="Grigoriev I.V."/>
            <person name="Spatafora J.W."/>
            <person name="Choi I.-G."/>
        </authorList>
    </citation>
    <scope>NUCLEOTIDE SEQUENCE [LARGE SCALE GENOMIC DNA]</scope>
    <source>
        <strain evidence="1 2">KUC8140</strain>
    </source>
</reference>
<evidence type="ECO:0000313" key="2">
    <source>
        <dbReference type="Proteomes" id="UP000053477"/>
    </source>
</evidence>